<dbReference type="Proteomes" id="UP000253094">
    <property type="component" value="Unassembled WGS sequence"/>
</dbReference>
<dbReference type="InterPro" id="IPR036291">
    <property type="entry name" value="NAD(P)-bd_dom_sf"/>
</dbReference>
<sequence length="323" mass="32633">MTNPLAAAPPCPALGGRPGGEPVDGLDSALVVGTGLIGTSVALALREQGVEVWLADRDPQAVRLARDLGAGRPWIPPGEGGPTADIAVVAVPPDAVGCVLRSLQDLGAARVYTDVASVKRGPLARATRLRCDLAGYVPGHPMAGRERSGPAAASPDLFLGRPWAYCPLEENAPAAVATLLQLIGMCGGRPVMTGVTEHDENVAVVSHVPHLAASAVAARLLDAPAAALDLAGPGLRDVTRVAAGDPGLWAGILQDNAPPVARLLEDVAADLAAAAAALRGLGEPGEDLGPVTDLLCRGAAGTDCIPSPKEPLRHGGRVTDLVS</sequence>
<dbReference type="OrthoDB" id="9802008at2"/>
<protein>
    <submittedName>
        <fullName evidence="5">Prephenate dehydrogenase/arogenate dehydrogenase family protein</fullName>
    </submittedName>
</protein>
<dbReference type="GO" id="GO:0070403">
    <property type="term" value="F:NAD+ binding"/>
    <property type="evidence" value="ECO:0007669"/>
    <property type="project" value="InterPro"/>
</dbReference>
<gene>
    <name evidence="5" type="ORF">DQ384_33155</name>
</gene>
<dbReference type="InterPro" id="IPR046825">
    <property type="entry name" value="PDH_C"/>
</dbReference>
<dbReference type="RefSeq" id="WP_114032818.1">
    <property type="nucleotide sequence ID" value="NZ_QOIL01000024.1"/>
</dbReference>
<keyword evidence="6" id="KW-1185">Reference proteome</keyword>
<evidence type="ECO:0000313" key="5">
    <source>
        <dbReference type="EMBL" id="RCG24491.1"/>
    </source>
</evidence>
<dbReference type="GO" id="GO:0006571">
    <property type="term" value="P:tyrosine biosynthetic process"/>
    <property type="evidence" value="ECO:0007669"/>
    <property type="project" value="InterPro"/>
</dbReference>
<dbReference type="GO" id="GO:0004665">
    <property type="term" value="F:prephenate dehydrogenase (NADP+) activity"/>
    <property type="evidence" value="ECO:0007669"/>
    <property type="project" value="InterPro"/>
</dbReference>
<dbReference type="GO" id="GO:0008977">
    <property type="term" value="F:prephenate dehydrogenase (NAD+) activity"/>
    <property type="evidence" value="ECO:0007669"/>
    <property type="project" value="InterPro"/>
</dbReference>
<feature type="region of interest" description="Disordered" evidence="3">
    <location>
        <begin position="1"/>
        <end position="20"/>
    </location>
</feature>
<organism evidence="5 6">
    <name type="scientific">Sphaerisporangium album</name>
    <dbReference type="NCBI Taxonomy" id="509200"/>
    <lineage>
        <taxon>Bacteria</taxon>
        <taxon>Bacillati</taxon>
        <taxon>Actinomycetota</taxon>
        <taxon>Actinomycetes</taxon>
        <taxon>Streptosporangiales</taxon>
        <taxon>Streptosporangiaceae</taxon>
        <taxon>Sphaerisporangium</taxon>
    </lineage>
</organism>
<dbReference type="PANTHER" id="PTHR21363">
    <property type="entry name" value="PREPHENATE DEHYDROGENASE"/>
    <property type="match status" value="1"/>
</dbReference>
<dbReference type="InterPro" id="IPR046826">
    <property type="entry name" value="PDH_N"/>
</dbReference>
<evidence type="ECO:0000256" key="3">
    <source>
        <dbReference type="SAM" id="MobiDB-lite"/>
    </source>
</evidence>
<feature type="domain" description="Prephenate/arogenate dehydrogenase" evidence="4">
    <location>
        <begin position="27"/>
        <end position="313"/>
    </location>
</feature>
<dbReference type="InterPro" id="IPR008927">
    <property type="entry name" value="6-PGluconate_DH-like_C_sf"/>
</dbReference>
<dbReference type="NCBIfam" id="NF005112">
    <property type="entry name" value="PRK06545.2-4"/>
    <property type="match status" value="1"/>
</dbReference>
<dbReference type="Gene3D" id="3.40.50.720">
    <property type="entry name" value="NAD(P)-binding Rossmann-like Domain"/>
    <property type="match status" value="1"/>
</dbReference>
<dbReference type="Pfam" id="PF20463">
    <property type="entry name" value="PDH_C"/>
    <property type="match status" value="1"/>
</dbReference>
<evidence type="ECO:0000259" key="4">
    <source>
        <dbReference type="PROSITE" id="PS51176"/>
    </source>
</evidence>
<dbReference type="EMBL" id="QOIL01000024">
    <property type="protein sequence ID" value="RCG24491.1"/>
    <property type="molecule type" value="Genomic_DNA"/>
</dbReference>
<dbReference type="Gene3D" id="1.10.3660.10">
    <property type="entry name" value="6-phosphogluconate dehydrogenase C-terminal like domain"/>
    <property type="match status" value="1"/>
</dbReference>
<comment type="caution">
    <text evidence="5">The sequence shown here is derived from an EMBL/GenBank/DDBJ whole genome shotgun (WGS) entry which is preliminary data.</text>
</comment>
<evidence type="ECO:0000313" key="6">
    <source>
        <dbReference type="Proteomes" id="UP000253094"/>
    </source>
</evidence>
<evidence type="ECO:0000256" key="2">
    <source>
        <dbReference type="ARBA" id="ARBA00023002"/>
    </source>
</evidence>
<dbReference type="SUPFAM" id="SSF48179">
    <property type="entry name" value="6-phosphogluconate dehydrogenase C-terminal domain-like"/>
    <property type="match status" value="1"/>
</dbReference>
<dbReference type="InterPro" id="IPR003099">
    <property type="entry name" value="Prephen_DH"/>
</dbReference>
<dbReference type="SUPFAM" id="SSF51735">
    <property type="entry name" value="NAD(P)-binding Rossmann-fold domains"/>
    <property type="match status" value="1"/>
</dbReference>
<accession>A0A367F2J5</accession>
<dbReference type="PROSITE" id="PS51176">
    <property type="entry name" value="PDH_ADH"/>
    <property type="match status" value="1"/>
</dbReference>
<evidence type="ECO:0000256" key="1">
    <source>
        <dbReference type="ARBA" id="ARBA00007964"/>
    </source>
</evidence>
<dbReference type="Pfam" id="PF02153">
    <property type="entry name" value="PDH_N"/>
    <property type="match status" value="1"/>
</dbReference>
<comment type="similarity">
    <text evidence="1">Belongs to the prephenate/arogenate dehydrogenase family.</text>
</comment>
<reference evidence="5 6" key="1">
    <citation type="submission" date="2018-06" db="EMBL/GenBank/DDBJ databases">
        <title>Sphaerisporangium craniellae sp. nov., isolated from a marine sponge in the South China Sea.</title>
        <authorList>
            <person name="Li L."/>
        </authorList>
    </citation>
    <scope>NUCLEOTIDE SEQUENCE [LARGE SCALE GENOMIC DNA]</scope>
    <source>
        <strain evidence="5 6">CCTCC AA 208026</strain>
    </source>
</reference>
<name>A0A367F2J5_9ACTN</name>
<dbReference type="AlphaFoldDB" id="A0A367F2J5"/>
<keyword evidence="2" id="KW-0560">Oxidoreductase</keyword>
<dbReference type="PANTHER" id="PTHR21363:SF0">
    <property type="entry name" value="PREPHENATE DEHYDROGENASE [NADP(+)]"/>
    <property type="match status" value="1"/>
</dbReference>
<proteinExistence type="inferred from homology"/>
<dbReference type="InterPro" id="IPR050812">
    <property type="entry name" value="Preph/Arog_dehydrog"/>
</dbReference>